<dbReference type="InterPro" id="IPR043128">
    <property type="entry name" value="Rev_trsase/Diguanyl_cyclase"/>
</dbReference>
<dbReference type="PANTHER" id="PTHR45138">
    <property type="entry name" value="REGULATORY COMPONENTS OF SENSORY TRANSDUCTION SYSTEM"/>
    <property type="match status" value="1"/>
</dbReference>
<dbReference type="InterPro" id="IPR029787">
    <property type="entry name" value="Nucleotide_cyclase"/>
</dbReference>
<reference evidence="2" key="1">
    <citation type="journal article" date="2013" name="Environ. Microbiol.">
        <title>Microbiota from the distal guts of lean and obese adolescents exhibit partial functional redundancy besides clear differences in community structure.</title>
        <authorList>
            <person name="Ferrer M."/>
            <person name="Ruiz A."/>
            <person name="Lanza F."/>
            <person name="Haange S.B."/>
            <person name="Oberbach A."/>
            <person name="Till H."/>
            <person name="Bargiela R."/>
            <person name="Campoy C."/>
            <person name="Segura M.T."/>
            <person name="Richter M."/>
            <person name="von Bergen M."/>
            <person name="Seifert J."/>
            <person name="Suarez A."/>
        </authorList>
    </citation>
    <scope>NUCLEOTIDE SEQUENCE</scope>
</reference>
<dbReference type="EMBL" id="AJWY01002411">
    <property type="protein sequence ID" value="EKC78290.1"/>
    <property type="molecule type" value="Genomic_DNA"/>
</dbReference>
<comment type="caution">
    <text evidence="2">The sequence shown here is derived from an EMBL/GenBank/DDBJ whole genome shotgun (WGS) entry which is preliminary data.</text>
</comment>
<dbReference type="SMART" id="SM00267">
    <property type="entry name" value="GGDEF"/>
    <property type="match status" value="1"/>
</dbReference>
<dbReference type="PROSITE" id="PS50887">
    <property type="entry name" value="GGDEF"/>
    <property type="match status" value="1"/>
</dbReference>
<dbReference type="Pfam" id="PF00990">
    <property type="entry name" value="GGDEF"/>
    <property type="match status" value="1"/>
</dbReference>
<proteinExistence type="predicted"/>
<dbReference type="Gene3D" id="3.30.70.270">
    <property type="match status" value="1"/>
</dbReference>
<dbReference type="GO" id="GO:0005886">
    <property type="term" value="C:plasma membrane"/>
    <property type="evidence" value="ECO:0007669"/>
    <property type="project" value="TreeGrafter"/>
</dbReference>
<sequence>MYKDNDGVLLGAYGKTDFMDNIVNYNRQLYHDALTGAYNRRYYEEQAKSMRYIDAVAMLDANNFKGINDHYGHAAGDCLLKAVCESIKECIRSSDILIRLGGDEFVLLMANIPEIVFYQKITEIKQRISEIKLPDYPDIKCAAAIGGVYGIQPIENALTEADRLMY</sequence>
<name>K1UJA5_9ZZZZ</name>
<organism evidence="2">
    <name type="scientific">human gut metagenome</name>
    <dbReference type="NCBI Taxonomy" id="408170"/>
    <lineage>
        <taxon>unclassified sequences</taxon>
        <taxon>metagenomes</taxon>
        <taxon>organismal metagenomes</taxon>
    </lineage>
</organism>
<evidence type="ECO:0000259" key="1">
    <source>
        <dbReference type="PROSITE" id="PS50887"/>
    </source>
</evidence>
<dbReference type="CDD" id="cd01949">
    <property type="entry name" value="GGDEF"/>
    <property type="match status" value="1"/>
</dbReference>
<dbReference type="InterPro" id="IPR000160">
    <property type="entry name" value="GGDEF_dom"/>
</dbReference>
<dbReference type="GO" id="GO:0043709">
    <property type="term" value="P:cell adhesion involved in single-species biofilm formation"/>
    <property type="evidence" value="ECO:0007669"/>
    <property type="project" value="TreeGrafter"/>
</dbReference>
<dbReference type="InterPro" id="IPR050469">
    <property type="entry name" value="Diguanylate_Cyclase"/>
</dbReference>
<dbReference type="NCBIfam" id="TIGR00254">
    <property type="entry name" value="GGDEF"/>
    <property type="match status" value="1"/>
</dbReference>
<dbReference type="AlphaFoldDB" id="K1UJA5"/>
<dbReference type="GO" id="GO:0052621">
    <property type="term" value="F:diguanylate cyclase activity"/>
    <property type="evidence" value="ECO:0007669"/>
    <property type="project" value="TreeGrafter"/>
</dbReference>
<evidence type="ECO:0000313" key="2">
    <source>
        <dbReference type="EMBL" id="EKC78290.1"/>
    </source>
</evidence>
<dbReference type="SUPFAM" id="SSF55073">
    <property type="entry name" value="Nucleotide cyclase"/>
    <property type="match status" value="1"/>
</dbReference>
<feature type="domain" description="GGDEF" evidence="1">
    <location>
        <begin position="52"/>
        <end position="166"/>
    </location>
</feature>
<gene>
    <name evidence="2" type="ORF">LEA_03653</name>
</gene>
<accession>K1UJA5</accession>
<dbReference type="PANTHER" id="PTHR45138:SF9">
    <property type="entry name" value="DIGUANYLATE CYCLASE DGCM-RELATED"/>
    <property type="match status" value="1"/>
</dbReference>
<dbReference type="GO" id="GO:1902201">
    <property type="term" value="P:negative regulation of bacterial-type flagellum-dependent cell motility"/>
    <property type="evidence" value="ECO:0007669"/>
    <property type="project" value="TreeGrafter"/>
</dbReference>
<protein>
    <submittedName>
        <fullName evidence="2">Protein containing Diguanylate cyclase, predicted domain protein</fullName>
    </submittedName>
</protein>